<dbReference type="GO" id="GO:0050661">
    <property type="term" value="F:NADP binding"/>
    <property type="evidence" value="ECO:0007669"/>
    <property type="project" value="InterPro"/>
</dbReference>
<name>A0A0S8GMP9_UNCW3</name>
<reference evidence="9 10" key="1">
    <citation type="journal article" date="2015" name="Microbiome">
        <title>Genomic resolution of linkages in carbon, nitrogen, and sulfur cycling among widespread estuary sediment bacteria.</title>
        <authorList>
            <person name="Baker B.J."/>
            <person name="Lazar C.S."/>
            <person name="Teske A.P."/>
            <person name="Dick G.J."/>
        </authorList>
    </citation>
    <scope>NUCLEOTIDE SEQUENCE [LARGE SCALE GENOMIC DNA]</scope>
    <source>
        <strain evidence="9">SM23_60</strain>
    </source>
</reference>
<protein>
    <submittedName>
        <fullName evidence="9">Glyceraldehyde-3-phosphate dehydrogenase</fullName>
    </submittedName>
</protein>
<evidence type="ECO:0000256" key="3">
    <source>
        <dbReference type="PIRSR" id="PIRSR000149-1"/>
    </source>
</evidence>
<dbReference type="PRINTS" id="PR00078">
    <property type="entry name" value="G3PDHDRGNASE"/>
</dbReference>
<dbReference type="NCBIfam" id="TIGR01534">
    <property type="entry name" value="GAPDH-I"/>
    <property type="match status" value="1"/>
</dbReference>
<comment type="caution">
    <text evidence="9">The sequence shown here is derived from an EMBL/GenBank/DDBJ whole genome shotgun (WGS) entry which is preliminary data.</text>
</comment>
<dbReference type="Proteomes" id="UP000051096">
    <property type="component" value="Unassembled WGS sequence"/>
</dbReference>
<feature type="binding site" evidence="5">
    <location>
        <position position="316"/>
    </location>
    <ligand>
        <name>NAD(+)</name>
        <dbReference type="ChEBI" id="CHEBI:57540"/>
    </ligand>
</feature>
<dbReference type="InterPro" id="IPR006424">
    <property type="entry name" value="Glyceraldehyde-3-P_DH_1"/>
</dbReference>
<feature type="binding site" evidence="4">
    <location>
        <begin position="153"/>
        <end position="155"/>
    </location>
    <ligand>
        <name>D-glyceraldehyde 3-phosphate</name>
        <dbReference type="ChEBI" id="CHEBI:59776"/>
    </ligand>
</feature>
<dbReference type="Gene3D" id="3.30.360.10">
    <property type="entry name" value="Dihydrodipicolinate Reductase, domain 2"/>
    <property type="match status" value="1"/>
</dbReference>
<dbReference type="GO" id="GO:0051287">
    <property type="term" value="F:NAD binding"/>
    <property type="evidence" value="ECO:0007669"/>
    <property type="project" value="InterPro"/>
</dbReference>
<dbReference type="SUPFAM" id="SSF55347">
    <property type="entry name" value="Glyceraldehyde-3-phosphate dehydrogenase-like, C-terminal domain"/>
    <property type="match status" value="1"/>
</dbReference>
<dbReference type="AlphaFoldDB" id="A0A0S8GMP9"/>
<feature type="binding site" evidence="4">
    <location>
        <position position="184"/>
    </location>
    <ligand>
        <name>D-glyceraldehyde 3-phosphate</name>
        <dbReference type="ChEBI" id="CHEBI:59776"/>
    </ligand>
</feature>
<dbReference type="SUPFAM" id="SSF51735">
    <property type="entry name" value="NAD(P)-binding Rossmann-fold domains"/>
    <property type="match status" value="1"/>
</dbReference>
<evidence type="ECO:0000259" key="8">
    <source>
        <dbReference type="SMART" id="SM00846"/>
    </source>
</evidence>
<dbReference type="PATRIC" id="fig|1703780.3.peg.1600"/>
<sequence>MKKRVGINGFGRIGRLFFRIGYKSDKFDIVAINDITDAKTLAHLLKYDSVHRTFDADVAAKDGALVVNGKEYKIFAEKDPSKLPWKDLGVDYVLESTGIFREYGKAELHIKGGAKRVILSAPGKGEPKIPGFVMGVNHKDYDPKKHMIFSNASCTTNCFAPIVKVLHENFKIHRGLMTTTHAYTSDQRILDLPHKDLRRARAAAVSMIPTSTGAAKAITEIFPELKGKLDAIAIRVPTPDVSVVDFVAELEKETTIDEVNNTFKKAAAGDLKGILMYSEEPLVSSDFIGNPYSSIFDAELTKVIGNLVKVFGWYDNEYGYSARTVDLIEYVIGRE</sequence>
<dbReference type="InterPro" id="IPR036291">
    <property type="entry name" value="NAD(P)-bd_dom_sf"/>
</dbReference>
<feature type="binding site" evidence="4">
    <location>
        <begin position="212"/>
        <end position="213"/>
    </location>
    <ligand>
        <name>D-glyceraldehyde 3-phosphate</name>
        <dbReference type="ChEBI" id="CHEBI:59776"/>
    </ligand>
</feature>
<evidence type="ECO:0000256" key="4">
    <source>
        <dbReference type="PIRSR" id="PIRSR000149-2"/>
    </source>
</evidence>
<feature type="binding site" evidence="5">
    <location>
        <begin position="12"/>
        <end position="13"/>
    </location>
    <ligand>
        <name>NAD(+)</name>
        <dbReference type="ChEBI" id="CHEBI:57540"/>
    </ligand>
</feature>
<dbReference type="EMBL" id="LJUO01000001">
    <property type="protein sequence ID" value="KPK73921.1"/>
    <property type="molecule type" value="Genomic_DNA"/>
</dbReference>
<keyword evidence="5" id="KW-0520">NAD</keyword>
<dbReference type="GO" id="GO:0016620">
    <property type="term" value="F:oxidoreductase activity, acting on the aldehyde or oxo group of donors, NAD or NADP as acceptor"/>
    <property type="evidence" value="ECO:0007669"/>
    <property type="project" value="InterPro"/>
</dbReference>
<dbReference type="PANTHER" id="PTHR43148">
    <property type="entry name" value="GLYCERALDEHYDE-3-PHOSPHATE DEHYDROGENASE 2"/>
    <property type="match status" value="1"/>
</dbReference>
<dbReference type="CDD" id="cd05214">
    <property type="entry name" value="GAPDH_I_N"/>
    <property type="match status" value="1"/>
</dbReference>
<feature type="binding site" evidence="5">
    <location>
        <position position="34"/>
    </location>
    <ligand>
        <name>NAD(+)</name>
        <dbReference type="ChEBI" id="CHEBI:57540"/>
    </ligand>
</feature>
<dbReference type="InterPro" id="IPR020829">
    <property type="entry name" value="GlycerAld_3-P_DH_cat"/>
</dbReference>
<dbReference type="Pfam" id="PF02800">
    <property type="entry name" value="Gp_dh_C"/>
    <property type="match status" value="1"/>
</dbReference>
<evidence type="ECO:0000256" key="7">
    <source>
        <dbReference type="RuleBase" id="RU000397"/>
    </source>
</evidence>
<feature type="domain" description="Glyceraldehyde 3-phosphate dehydrogenase NAD(P) binding" evidence="8">
    <location>
        <begin position="3"/>
        <end position="154"/>
    </location>
</feature>
<feature type="binding site" evidence="5">
    <location>
        <position position="120"/>
    </location>
    <ligand>
        <name>NAD(+)</name>
        <dbReference type="ChEBI" id="CHEBI:57540"/>
    </ligand>
</feature>
<dbReference type="CDD" id="cd18126">
    <property type="entry name" value="GAPDH_I_C"/>
    <property type="match status" value="1"/>
</dbReference>
<dbReference type="GO" id="GO:0006006">
    <property type="term" value="P:glucose metabolic process"/>
    <property type="evidence" value="ECO:0007669"/>
    <property type="project" value="InterPro"/>
</dbReference>
<feature type="binding site" evidence="4">
    <location>
        <position position="235"/>
    </location>
    <ligand>
        <name>D-glyceraldehyde 3-phosphate</name>
        <dbReference type="ChEBI" id="CHEBI:59776"/>
    </ligand>
</feature>
<evidence type="ECO:0000256" key="1">
    <source>
        <dbReference type="ARBA" id="ARBA00007406"/>
    </source>
</evidence>
<evidence type="ECO:0000256" key="2">
    <source>
        <dbReference type="ARBA" id="ARBA00023002"/>
    </source>
</evidence>
<keyword evidence="5" id="KW-0547">Nucleotide-binding</keyword>
<evidence type="ECO:0000256" key="6">
    <source>
        <dbReference type="PIRSR" id="PIRSR000149-4"/>
    </source>
</evidence>
<proteinExistence type="inferred from homology"/>
<feature type="site" description="Activates thiol group during catalysis" evidence="6">
    <location>
        <position position="181"/>
    </location>
</feature>
<evidence type="ECO:0000256" key="5">
    <source>
        <dbReference type="PIRSR" id="PIRSR000149-3"/>
    </source>
</evidence>
<dbReference type="FunFam" id="3.40.50.720:FF:000001">
    <property type="entry name" value="Glyceraldehyde-3-phosphate dehydrogenase"/>
    <property type="match status" value="1"/>
</dbReference>
<evidence type="ECO:0000313" key="10">
    <source>
        <dbReference type="Proteomes" id="UP000051096"/>
    </source>
</evidence>
<dbReference type="Gene3D" id="3.40.50.720">
    <property type="entry name" value="NAD(P)-binding Rossmann-like Domain"/>
    <property type="match status" value="1"/>
</dbReference>
<keyword evidence="2" id="KW-0560">Oxidoreductase</keyword>
<evidence type="ECO:0000313" key="9">
    <source>
        <dbReference type="EMBL" id="KPK73921.1"/>
    </source>
</evidence>
<organism evidence="9 10">
    <name type="scientific">candidate division WOR_3 bacterium SM23_60</name>
    <dbReference type="NCBI Taxonomy" id="1703780"/>
    <lineage>
        <taxon>Bacteria</taxon>
        <taxon>Bacteria division WOR-3</taxon>
    </lineage>
</organism>
<dbReference type="PIRSF" id="PIRSF000149">
    <property type="entry name" value="GAP_DH"/>
    <property type="match status" value="1"/>
</dbReference>
<accession>A0A0S8GMP9</accession>
<dbReference type="Pfam" id="PF00044">
    <property type="entry name" value="Gp_dh_N"/>
    <property type="match status" value="1"/>
</dbReference>
<gene>
    <name evidence="9" type="ORF">AMJ87_00310</name>
</gene>
<dbReference type="FunFam" id="3.30.360.10:FF:000002">
    <property type="entry name" value="Glyceraldehyde-3-phosphate dehydrogenase"/>
    <property type="match status" value="1"/>
</dbReference>
<dbReference type="SMART" id="SM00846">
    <property type="entry name" value="Gp_dh_N"/>
    <property type="match status" value="1"/>
</dbReference>
<dbReference type="InterPro" id="IPR020831">
    <property type="entry name" value="GlycerAld/Erythrose_P_DH"/>
</dbReference>
<comment type="similarity">
    <text evidence="1 7">Belongs to the glyceraldehyde-3-phosphate dehydrogenase family.</text>
</comment>
<dbReference type="InterPro" id="IPR020828">
    <property type="entry name" value="GlycerAld_3-P_DH_NAD(P)-bd"/>
</dbReference>
<feature type="active site" description="Nucleophile" evidence="3">
    <location>
        <position position="154"/>
    </location>
</feature>